<keyword evidence="1 2" id="KW-0238">DNA-binding</keyword>
<sequence length="190" mass="21999">MRTKDEGKINRIYQATVDLVMQVGIAGATIPKIAKKAGMASGTLYIYFENKEDLLRQLYLHLKSEMVSVTFGALDKSAPFKLQMFQLWKEFLAMAVEKYPERIFLEQYKISPFYDEQVMEASIGWVKQAEDFLEEGKNQLLVKDIQKDLVYSMMYGFLNELAVQHRRGLFHLNDHRIGDSFGLLWDAIKA</sequence>
<comment type="caution">
    <text evidence="4">The sequence shown here is derived from an EMBL/GenBank/DDBJ whole genome shotgun (WGS) entry which is preliminary data.</text>
</comment>
<dbReference type="RefSeq" id="WP_338236217.1">
    <property type="nucleotide sequence ID" value="NZ_BQKE01000001.1"/>
</dbReference>
<dbReference type="InterPro" id="IPR009057">
    <property type="entry name" value="Homeodomain-like_sf"/>
</dbReference>
<reference evidence="4 5" key="1">
    <citation type="submission" date="2021-12" db="EMBL/GenBank/DDBJ databases">
        <title>Genome sequencing of bacteria with rrn-lacking chromosome and rrn-plasmid.</title>
        <authorList>
            <person name="Anda M."/>
            <person name="Iwasaki W."/>
        </authorList>
    </citation>
    <scope>NUCLEOTIDE SEQUENCE [LARGE SCALE GENOMIC DNA]</scope>
    <source>
        <strain evidence="4 5">NBRC 15940</strain>
    </source>
</reference>
<evidence type="ECO:0000259" key="3">
    <source>
        <dbReference type="PROSITE" id="PS50977"/>
    </source>
</evidence>
<accession>A0AAN4VW27</accession>
<name>A0AAN4VW27_9BACT</name>
<organism evidence="4 5">
    <name type="scientific">Persicobacter diffluens</name>
    <dbReference type="NCBI Taxonomy" id="981"/>
    <lineage>
        <taxon>Bacteria</taxon>
        <taxon>Pseudomonadati</taxon>
        <taxon>Bacteroidota</taxon>
        <taxon>Cytophagia</taxon>
        <taxon>Cytophagales</taxon>
        <taxon>Persicobacteraceae</taxon>
        <taxon>Persicobacter</taxon>
    </lineage>
</organism>
<dbReference type="AlphaFoldDB" id="A0AAN4VW27"/>
<dbReference type="Gene3D" id="1.10.357.10">
    <property type="entry name" value="Tetracycline Repressor, domain 2"/>
    <property type="match status" value="1"/>
</dbReference>
<dbReference type="InterPro" id="IPR054422">
    <property type="entry name" value="TetR-like_HI_0893_C"/>
</dbReference>
<proteinExistence type="predicted"/>
<feature type="DNA-binding region" description="H-T-H motif" evidence="2">
    <location>
        <begin position="29"/>
        <end position="48"/>
    </location>
</feature>
<dbReference type="PANTHER" id="PTHR43479">
    <property type="entry name" value="ACREF/ENVCD OPERON REPRESSOR-RELATED"/>
    <property type="match status" value="1"/>
</dbReference>
<feature type="domain" description="HTH tetR-type" evidence="3">
    <location>
        <begin position="6"/>
        <end position="66"/>
    </location>
</feature>
<evidence type="ECO:0000313" key="4">
    <source>
        <dbReference type="EMBL" id="GJM60472.1"/>
    </source>
</evidence>
<dbReference type="Pfam" id="PF22604">
    <property type="entry name" value="TetR_HI_0893_C"/>
    <property type="match status" value="1"/>
</dbReference>
<dbReference type="InterPro" id="IPR050624">
    <property type="entry name" value="HTH-type_Tx_Regulator"/>
</dbReference>
<dbReference type="PRINTS" id="PR00455">
    <property type="entry name" value="HTHTETR"/>
</dbReference>
<evidence type="ECO:0000313" key="5">
    <source>
        <dbReference type="Proteomes" id="UP001310022"/>
    </source>
</evidence>
<gene>
    <name evidence="4" type="ORF">PEDI_10240</name>
</gene>
<dbReference type="SUPFAM" id="SSF46689">
    <property type="entry name" value="Homeodomain-like"/>
    <property type="match status" value="1"/>
</dbReference>
<dbReference type="PROSITE" id="PS50977">
    <property type="entry name" value="HTH_TETR_2"/>
    <property type="match status" value="1"/>
</dbReference>
<dbReference type="GO" id="GO:0003677">
    <property type="term" value="F:DNA binding"/>
    <property type="evidence" value="ECO:0007669"/>
    <property type="project" value="UniProtKB-UniRule"/>
</dbReference>
<dbReference type="Proteomes" id="UP001310022">
    <property type="component" value="Unassembled WGS sequence"/>
</dbReference>
<dbReference type="EMBL" id="BQKE01000001">
    <property type="protein sequence ID" value="GJM60472.1"/>
    <property type="molecule type" value="Genomic_DNA"/>
</dbReference>
<protein>
    <submittedName>
        <fullName evidence="4">TetR family transcriptional regulator</fullName>
    </submittedName>
</protein>
<evidence type="ECO:0000256" key="1">
    <source>
        <dbReference type="ARBA" id="ARBA00023125"/>
    </source>
</evidence>
<dbReference type="InterPro" id="IPR001647">
    <property type="entry name" value="HTH_TetR"/>
</dbReference>
<dbReference type="Pfam" id="PF00440">
    <property type="entry name" value="TetR_N"/>
    <property type="match status" value="1"/>
</dbReference>
<dbReference type="PANTHER" id="PTHR43479:SF11">
    <property type="entry name" value="ACREF_ENVCD OPERON REPRESSOR-RELATED"/>
    <property type="match status" value="1"/>
</dbReference>
<keyword evidence="5" id="KW-1185">Reference proteome</keyword>
<evidence type="ECO:0000256" key="2">
    <source>
        <dbReference type="PROSITE-ProRule" id="PRU00335"/>
    </source>
</evidence>